<feature type="disulfide bond" evidence="8">
    <location>
        <begin position="361"/>
        <end position="366"/>
    </location>
</feature>
<feature type="domain" description="Disintegrin" evidence="13">
    <location>
        <begin position="2150"/>
        <end position="2237"/>
    </location>
</feature>
<dbReference type="SMART" id="SM00608">
    <property type="entry name" value="ACR"/>
    <property type="match status" value="4"/>
</dbReference>
<evidence type="ECO:0000256" key="10">
    <source>
        <dbReference type="SAM" id="Phobius"/>
    </source>
</evidence>
<feature type="domain" description="EGF-like" evidence="12">
    <location>
        <begin position="1739"/>
        <end position="1773"/>
    </location>
</feature>
<keyword evidence="2 10" id="KW-0812">Transmembrane</keyword>
<evidence type="ECO:0000256" key="8">
    <source>
        <dbReference type="PROSITE-ProRule" id="PRU00276"/>
    </source>
</evidence>
<dbReference type="SMART" id="SM00050">
    <property type="entry name" value="DISIN"/>
    <property type="match status" value="4"/>
</dbReference>
<sequence>MARAARSCLCRLLLVLLALRAALPGPAGFQEISQLSSYEVIIPQKLGRERRETSSVSSTQDKVSYAIEIEGKEHTIHLEKNKDLLPKDFTVYTYNKEGKLQSEYPDVQDHCHYQGYVEGILDSVVAVSTCSGLRGLVTIGNVTYGIEPMDSSSGSKHILYSLDNVKKEPSMCGVTTEGREEGEHAGEHHHPSMTQLLRKKRAILHQTRYVELFIVVDKEKFEDFGKSETEVREHMVQLANFLDSMYIMLNIHVVLVGLEIWKYENIISTDGGAGDVLANFVQWREKNLVSRRRHDSAQFVLKKGFGGTAGMAYVGTVCSKSHAGGINVFGKISIQMFASIMAHELGHNLGMNHDDERVCHCGASSCIMSSGASGSRNFSSCSAEDFEKLTLNKGGNCLLNVPRPDETYSIPYCGNKLVDMGEECDCGSPKILPGGTVCRASNNECDLPDYCNGTSQFCPPDFTVQNGHPCHNEDGYCYNGVCQYYDAQCQDIFGPKAKAAPNICFVSVNSKGDRFGNCGFHGHDYKKCSSWNAMCGKLQCENVETMPVFGIKPAIIQTPSSHTTCWGVDFQLGSDVPDPGMVKEGTKCGNGKVCRHFQCVSASVLNYDCDVEKQCHGHGHMEPNTFPVPSYPVNQHPQQAYHQSYYPSPQYQPQKLPARSTSTVTDHNPAATAPKRNGTVGTCRVPFLPRIRGWDALSYVLTVEGKPYTIHLKKHLFIPDDFRVYTSDERGSLVPASTHIKGDCYYHGSIEGIPGSAVTVSACAGLRGLLQFHNTSYSIEPLGSSPTFEHFVYRMSNENTAGFLLEQSRPGAAGWGLREPPLDAARWPKYLEVYVVLDKALCSYLGSEQDAVAQKVIQVFGFVNNIFNPLNLTVVLSSLELWMQQNKIPTAGAADELLQRFLRWKRSHLALRPHDVACLFVYRDQEHFAVATSPGTLCRTDASGAVAVLQRAVTLESFSVLLAQLLGRSLGMGFDDGRGCRCPTRVCVMESAALHISGAKAFSSCSAADLEQFLRRGAGRCLLQPPPLRGLTPHHAPICGNGVVEHGEQCDCGSAELKAANTPCRPPADAQCDLPEFCNGSSSSCPPDVHVQDGHSCEHSTGNLRCGKLICTYPRSAPLDTDRAAVAYVRVREHVCVSLDFVGTAATRDLLLVPPGTKCGPGKDTLSYILTVEGRPYTVHLKQQFFLPADFSIYTYNETGSLRSDSPRIKGDCYYRGSIEGVPGSAVTLSTCAGLRGLLQFHNTSYGIEPLGPSPTSQHVVYPVGSGAAVGTLLPHGHPGGRRAVLEADSSSDTAQPALKLLSKHRREVSLHVILERNLYRHLGDEQYVVSQRVAQLISFVSSMFSSLNVTVTLSSMELWRSRNKIQTAGTGEAVLLRFLGWKRSSAALRPHEVPFLLMYRDQVDFVGATSPGTLCRTDASGAVAVLQRAVTLESFSVLLAQLLGRSLGMGFDDGRGCRCPTRVCVMESAALRISGAKTFSSCSAADLEQFLQQNPECPFLRALRVHPDPKAAVCGNGVVEHGEQCDCGGAAACARDACCTTQCKLKPGSECSLGLCCEKCQLKAANTPCRPPADAQCDLPEFCNGSSSSCPPDVHVQDGHSCEHSTGYCYRGHCRSAELQCQRIYGRGAKNAPLACYEEINSHQDRFGHCGRGPEAGYQPCSWLNLGCGKLVCTYPNRVPFTKLKGAIIYAQVQDHLCVSFDLMHAPAEADPLLVKDGTKCGPSKVCLNGTCQPHSILNYDCNVQKKCHGHGVCNNKKNCHCQPGWDPPHCRTRGSAVGGSTDSGQRLREAGGHAPKGPLKASVKNVLLLSFCLLIPLLICIPILAVKWSRLMRRCAGAEMDAASRHRCFQRDCFYEGYVEGFPESLVALSTCSGLSGVLHLPNASYGIRPLEAAGYRHLVYQMQRENAGTQLWGGSSSLAWAAEVSPQPWDGAEEEAVPRSPRYLEMHVVLDKALYDYMGADEHGVTAKIVQLFSYVNSMFSRLNLTVVLTSLELWTERNKIPTTGGAEELLQRFLQWKNTRRTSWLRDVAFLFVYREQPHSVGASSAGKLCLKDRAGGVALYPHATTLEVFSVAVAQLLGLSLGMSYDDPGSCGCAGAACIMQSSAVHSAGTMAFSNCSMRDFEHFLTSGEGQCLLSRPSVNASYRAPVCGNKVVELGEVCDCGSAEECRRDPCCTVGCKARKGVQCLSGPCCSRCRFVKKGTPCRASSEDECELKEYCNGTSGACTPNLWVMDGHPCRQNTAFCYRGVCQSADQQCQEIFGKDAKNGPLACYEEVNGQRDRMGHCGSDRSGYHGCAWGDLRCGKLICEYRGTVPFTRERAAVIYVRVQNVLCVTLDYMRPRTERDPMLVRDGSVCGDHKVCMEQKCVSAAVLNYSCDIRRNCHNHGVCDSRGDCHCTAGWKPPDCREKVESQRGSSESGDRWNKSSLKTWQLLTLCLSVPLLAGLIFVVIKRKELRQCLSAEQPQEEE</sequence>
<dbReference type="InterPro" id="IPR024079">
    <property type="entry name" value="MetalloPept_cat_dom_sf"/>
</dbReference>
<evidence type="ECO:0000256" key="11">
    <source>
        <dbReference type="SAM" id="SignalP"/>
    </source>
</evidence>
<evidence type="ECO:0000256" key="2">
    <source>
        <dbReference type="ARBA" id="ARBA00022692"/>
    </source>
</evidence>
<feature type="disulfide bond" evidence="7">
    <location>
        <begin position="2400"/>
        <end position="2409"/>
    </location>
</feature>
<proteinExistence type="predicted"/>
<dbReference type="InterPro" id="IPR002870">
    <property type="entry name" value="Peptidase_M12B_N"/>
</dbReference>
<dbReference type="GO" id="GO:0005615">
    <property type="term" value="C:extracellular space"/>
    <property type="evidence" value="ECO:0007669"/>
    <property type="project" value="TreeGrafter"/>
</dbReference>
<feature type="binding site" evidence="8">
    <location>
        <position position="347"/>
    </location>
    <ligand>
        <name>Zn(2+)</name>
        <dbReference type="ChEBI" id="CHEBI:29105"/>
        <note>catalytic</note>
    </ligand>
</feature>
<feature type="region of interest" description="Disordered" evidence="9">
    <location>
        <begin position="652"/>
        <end position="676"/>
    </location>
</feature>
<dbReference type="PROSITE" id="PS00427">
    <property type="entry name" value="DISINTEGRIN_1"/>
    <property type="match status" value="2"/>
</dbReference>
<feature type="disulfide bond" evidence="7">
    <location>
        <begin position="1763"/>
        <end position="1772"/>
    </location>
</feature>
<comment type="subcellular location">
    <subcellularLocation>
        <location evidence="1">Membrane</location>
        <topology evidence="1">Single-pass type I membrane protein</topology>
    </subcellularLocation>
</comment>
<keyword evidence="7" id="KW-0245">EGF-like domain</keyword>
<evidence type="ECO:0000259" key="13">
    <source>
        <dbReference type="PROSITE" id="PS50214"/>
    </source>
</evidence>
<feature type="domain" description="Disintegrin" evidence="13">
    <location>
        <begin position="1512"/>
        <end position="1599"/>
    </location>
</feature>
<dbReference type="STRING" id="9009.A0A226N586"/>
<name>A0A226N586_CALSU</name>
<evidence type="ECO:0000259" key="14">
    <source>
        <dbReference type="PROSITE" id="PS50215"/>
    </source>
</evidence>
<keyword evidence="8" id="KW-0862">Zinc</keyword>
<feature type="region of interest" description="Disordered" evidence="9">
    <location>
        <begin position="1778"/>
        <end position="1798"/>
    </location>
</feature>
<dbReference type="PROSITE" id="PS01186">
    <property type="entry name" value="EGF_2"/>
    <property type="match status" value="2"/>
</dbReference>
<protein>
    <recommendedName>
        <fullName evidence="17">Disintegrin and metalloproteinase domain-containing protein 9</fullName>
    </recommendedName>
</protein>
<dbReference type="GO" id="GO:0004222">
    <property type="term" value="F:metalloendopeptidase activity"/>
    <property type="evidence" value="ECO:0007669"/>
    <property type="project" value="InterPro"/>
</dbReference>
<evidence type="ECO:0000313" key="15">
    <source>
        <dbReference type="EMBL" id="OXB62734.1"/>
    </source>
</evidence>
<reference evidence="15 16" key="1">
    <citation type="submission" date="2016-07" db="EMBL/GenBank/DDBJ databases">
        <title>Disparate Historic Effective Population Sizes Predicted by Modern Levels of Genome Diversity for the Scaled Quail (Callipepla squamata) and the Northern Bobwhite (Colinus virginianus): Inferences from First and Second Generation Draft Genome Assemblies for Sympatric New World Quail.</title>
        <authorList>
            <person name="Oldeschulte D.L."/>
            <person name="Halley Y.A."/>
            <person name="Bhattarai E.K."/>
            <person name="Brashear W.A."/>
            <person name="Hill J."/>
            <person name="Metz R.P."/>
            <person name="Johnson C.D."/>
            <person name="Rollins D."/>
            <person name="Peterson M.J."/>
            <person name="Bickhart D.M."/>
            <person name="Decker J.E."/>
            <person name="Seabury C.M."/>
        </authorList>
    </citation>
    <scope>NUCLEOTIDE SEQUENCE [LARGE SCALE GENOMIC DNA]</scope>
    <source>
        <strain evidence="15 16">Texas</strain>
        <tissue evidence="15">Leg muscle</tissue>
    </source>
</reference>
<dbReference type="PROSITE" id="PS50215">
    <property type="entry name" value="ADAM_MEPRO"/>
    <property type="match status" value="4"/>
</dbReference>
<feature type="binding site" evidence="8">
    <location>
        <position position="343"/>
    </location>
    <ligand>
        <name>Zn(2+)</name>
        <dbReference type="ChEBI" id="CHEBI:29105"/>
        <note>catalytic</note>
    </ligand>
</feature>
<dbReference type="SUPFAM" id="SSF55486">
    <property type="entry name" value="Metalloproteases ('zincins'), catalytic domain"/>
    <property type="match status" value="4"/>
</dbReference>
<dbReference type="InterPro" id="IPR006586">
    <property type="entry name" value="ADAM_Cys-rich"/>
</dbReference>
<evidence type="ECO:0008006" key="17">
    <source>
        <dbReference type="Google" id="ProtNLM"/>
    </source>
</evidence>
<dbReference type="GO" id="GO:0005886">
    <property type="term" value="C:plasma membrane"/>
    <property type="evidence" value="ECO:0007669"/>
    <property type="project" value="TreeGrafter"/>
</dbReference>
<feature type="domain" description="Disintegrin" evidence="13">
    <location>
        <begin position="1036"/>
        <end position="1093"/>
    </location>
</feature>
<dbReference type="InterPro" id="IPR018358">
    <property type="entry name" value="Disintegrin_CS"/>
</dbReference>
<evidence type="ECO:0000256" key="9">
    <source>
        <dbReference type="SAM" id="MobiDB-lite"/>
    </source>
</evidence>
<keyword evidence="5 7" id="KW-1015">Disulfide bond</keyword>
<keyword evidence="3 10" id="KW-1133">Transmembrane helix</keyword>
<dbReference type="InterPro" id="IPR034027">
    <property type="entry name" value="Reprolysin_adamalysin"/>
</dbReference>
<dbReference type="Pfam" id="PF01421">
    <property type="entry name" value="Reprolysin"/>
    <property type="match status" value="4"/>
</dbReference>
<accession>A0A226N586</accession>
<feature type="transmembrane region" description="Helical" evidence="10">
    <location>
        <begin position="2434"/>
        <end position="2454"/>
    </location>
</feature>
<gene>
    <name evidence="15" type="ORF">ASZ78_010801</name>
</gene>
<feature type="domain" description="Peptidase M12B" evidence="14">
    <location>
        <begin position="1945"/>
        <end position="2142"/>
    </location>
</feature>
<organism evidence="15 16">
    <name type="scientific">Callipepla squamata</name>
    <name type="common">Scaled quail</name>
    <dbReference type="NCBI Taxonomy" id="9009"/>
    <lineage>
        <taxon>Eukaryota</taxon>
        <taxon>Metazoa</taxon>
        <taxon>Chordata</taxon>
        <taxon>Craniata</taxon>
        <taxon>Vertebrata</taxon>
        <taxon>Euteleostomi</taxon>
        <taxon>Archelosauria</taxon>
        <taxon>Archosauria</taxon>
        <taxon>Dinosauria</taxon>
        <taxon>Saurischia</taxon>
        <taxon>Theropoda</taxon>
        <taxon>Coelurosauria</taxon>
        <taxon>Aves</taxon>
        <taxon>Neognathae</taxon>
        <taxon>Galloanserae</taxon>
        <taxon>Galliformes</taxon>
        <taxon>Odontophoridae</taxon>
        <taxon>Callipepla</taxon>
    </lineage>
</organism>
<dbReference type="OrthoDB" id="5951731at2759"/>
<dbReference type="EMBL" id="MCFN01000200">
    <property type="protein sequence ID" value="OXB62734.1"/>
    <property type="molecule type" value="Genomic_DNA"/>
</dbReference>
<dbReference type="GO" id="GO:0033631">
    <property type="term" value="P:cell-cell adhesion mediated by integrin"/>
    <property type="evidence" value="ECO:0007669"/>
    <property type="project" value="TreeGrafter"/>
</dbReference>
<keyword evidence="11" id="KW-0732">Signal</keyword>
<evidence type="ECO:0000313" key="16">
    <source>
        <dbReference type="Proteomes" id="UP000198323"/>
    </source>
</evidence>
<dbReference type="GO" id="GO:0006509">
    <property type="term" value="P:membrane protein ectodomain proteolysis"/>
    <property type="evidence" value="ECO:0007669"/>
    <property type="project" value="TreeGrafter"/>
</dbReference>
<feature type="binding site" evidence="8">
    <location>
        <position position="353"/>
    </location>
    <ligand>
        <name>Zn(2+)</name>
        <dbReference type="ChEBI" id="CHEBI:29105"/>
        <note>catalytic</note>
    </ligand>
</feature>
<feature type="disulfide bond" evidence="8">
    <location>
        <begin position="1460"/>
        <end position="1465"/>
    </location>
</feature>
<dbReference type="PANTHER" id="PTHR11905">
    <property type="entry name" value="ADAM A DISINTEGRIN AND METALLOPROTEASE DOMAIN"/>
    <property type="match status" value="1"/>
</dbReference>
<dbReference type="FunFam" id="4.10.70.10:FF:000003">
    <property type="entry name" value="Disintegrin and metalloproteinase domain-containing protein 17"/>
    <property type="match status" value="1"/>
</dbReference>
<dbReference type="FunFam" id="4.10.70.10:FF:000001">
    <property type="entry name" value="Disintegrin and metalloproteinase domain-containing protein 22"/>
    <property type="match status" value="1"/>
</dbReference>
<feature type="signal peptide" evidence="11">
    <location>
        <begin position="1"/>
        <end position="24"/>
    </location>
</feature>
<evidence type="ECO:0000256" key="4">
    <source>
        <dbReference type="ARBA" id="ARBA00023136"/>
    </source>
</evidence>
<dbReference type="InterPro" id="IPR000742">
    <property type="entry name" value="EGF"/>
</dbReference>
<dbReference type="GO" id="GO:0005178">
    <property type="term" value="F:integrin binding"/>
    <property type="evidence" value="ECO:0007669"/>
    <property type="project" value="TreeGrafter"/>
</dbReference>
<comment type="caution">
    <text evidence="7">Lacks conserved residue(s) required for the propagation of feature annotation.</text>
</comment>
<dbReference type="PANTHER" id="PTHR11905:SF136">
    <property type="entry name" value="DISINTEGRIN AND METALLOPROTEINASE DOMAIN-CONTAINING PROTEIN 9"/>
    <property type="match status" value="1"/>
</dbReference>
<keyword evidence="8" id="KW-0479">Metal-binding</keyword>
<dbReference type="PROSITE" id="PS50026">
    <property type="entry name" value="EGF_3"/>
    <property type="match status" value="2"/>
</dbReference>
<dbReference type="SMART" id="SM00181">
    <property type="entry name" value="EGF"/>
    <property type="match status" value="2"/>
</dbReference>
<evidence type="ECO:0000256" key="6">
    <source>
        <dbReference type="PROSITE-ProRule" id="PRU00068"/>
    </source>
</evidence>
<dbReference type="Gene3D" id="3.40.390.10">
    <property type="entry name" value="Collagenase (Catalytic Domain)"/>
    <property type="match status" value="4"/>
</dbReference>
<dbReference type="FunFam" id="3.40.390.10:FF:000002">
    <property type="entry name" value="Disintegrin and metalloproteinase domain-containing protein 22"/>
    <property type="match status" value="1"/>
</dbReference>
<feature type="disulfide bond" evidence="8">
    <location>
        <begin position="2098"/>
        <end position="2103"/>
    </location>
</feature>
<evidence type="ECO:0000259" key="12">
    <source>
        <dbReference type="PROSITE" id="PS50026"/>
    </source>
</evidence>
<dbReference type="PROSITE" id="PS50214">
    <property type="entry name" value="DISINTEGRIN_2"/>
    <property type="match status" value="4"/>
</dbReference>
<dbReference type="Proteomes" id="UP000198323">
    <property type="component" value="Unassembled WGS sequence"/>
</dbReference>
<dbReference type="GO" id="GO:0046872">
    <property type="term" value="F:metal ion binding"/>
    <property type="evidence" value="ECO:0007669"/>
    <property type="project" value="UniProtKB-KW"/>
</dbReference>
<dbReference type="Pfam" id="PF01562">
    <property type="entry name" value="Pep_M12B_propep"/>
    <property type="match status" value="3"/>
</dbReference>
<feature type="active site" evidence="8">
    <location>
        <position position="344"/>
    </location>
</feature>
<dbReference type="SUPFAM" id="SSF57552">
    <property type="entry name" value="Blood coagulation inhibitor (disintegrin)"/>
    <property type="match status" value="4"/>
</dbReference>
<evidence type="ECO:0000256" key="7">
    <source>
        <dbReference type="PROSITE-ProRule" id="PRU00076"/>
    </source>
</evidence>
<dbReference type="CDD" id="cd04269">
    <property type="entry name" value="ZnMc_adamalysin_II_like"/>
    <property type="match status" value="4"/>
</dbReference>
<evidence type="ECO:0000256" key="1">
    <source>
        <dbReference type="ARBA" id="ARBA00004479"/>
    </source>
</evidence>
<keyword evidence="16" id="KW-1185">Reference proteome</keyword>
<feature type="disulfide bond" evidence="6">
    <location>
        <begin position="438"/>
        <end position="458"/>
    </location>
</feature>
<feature type="domain" description="Peptidase M12B" evidence="14">
    <location>
        <begin position="1307"/>
        <end position="1494"/>
    </location>
</feature>
<feature type="domain" description="Peptidase M12B" evidence="14">
    <location>
        <begin position="208"/>
        <end position="402"/>
    </location>
</feature>
<dbReference type="Pfam" id="PF00200">
    <property type="entry name" value="Disintegrin"/>
    <property type="match status" value="2"/>
</dbReference>
<dbReference type="InterPro" id="IPR036436">
    <property type="entry name" value="Disintegrin_dom_sf"/>
</dbReference>
<evidence type="ECO:0000256" key="3">
    <source>
        <dbReference type="ARBA" id="ARBA00022989"/>
    </source>
</evidence>
<feature type="disulfide bond" evidence="8">
    <location>
        <begin position="982"/>
        <end position="987"/>
    </location>
</feature>
<keyword evidence="4 10" id="KW-0472">Membrane</keyword>
<feature type="chain" id="PRO_5013031057" description="Disintegrin and metalloproteinase domain-containing protein 9" evidence="11">
    <location>
        <begin position="25"/>
        <end position="2472"/>
    </location>
</feature>
<dbReference type="GO" id="GO:0007179">
    <property type="term" value="P:transforming growth factor beta receptor signaling pathway"/>
    <property type="evidence" value="ECO:0007669"/>
    <property type="project" value="TreeGrafter"/>
</dbReference>
<comment type="caution">
    <text evidence="15">The sequence shown here is derived from an EMBL/GenBank/DDBJ whole genome shotgun (WGS) entry which is preliminary data.</text>
</comment>
<feature type="domain" description="Disintegrin" evidence="13">
    <location>
        <begin position="410"/>
        <end position="466"/>
    </location>
</feature>
<feature type="domain" description="Peptidase M12B" evidence="14">
    <location>
        <begin position="829"/>
        <end position="1026"/>
    </location>
</feature>
<dbReference type="InterPro" id="IPR001590">
    <property type="entry name" value="Peptidase_M12B"/>
</dbReference>
<dbReference type="Gene3D" id="4.10.70.10">
    <property type="entry name" value="Disintegrin domain"/>
    <property type="match status" value="4"/>
</dbReference>
<dbReference type="Pfam" id="PF08516">
    <property type="entry name" value="ADAM_CR"/>
    <property type="match status" value="3"/>
</dbReference>
<evidence type="ECO:0000256" key="5">
    <source>
        <dbReference type="ARBA" id="ARBA00023157"/>
    </source>
</evidence>
<dbReference type="InterPro" id="IPR001762">
    <property type="entry name" value="Disintegrin_dom"/>
</dbReference>
<feature type="domain" description="EGF-like" evidence="12">
    <location>
        <begin position="2376"/>
        <end position="2410"/>
    </location>
</feature>